<name>A0A5C6BR48_9PLAN</name>
<evidence type="ECO:0000313" key="2">
    <source>
        <dbReference type="EMBL" id="TWU14703.1"/>
    </source>
</evidence>
<keyword evidence="3" id="KW-1185">Reference proteome</keyword>
<gene>
    <name evidence="2" type="ORF">CA54_35720</name>
</gene>
<dbReference type="InterPro" id="IPR018960">
    <property type="entry name" value="DUF1990"/>
</dbReference>
<dbReference type="AlphaFoldDB" id="A0A5C6BR48"/>
<dbReference type="EMBL" id="SJPP01000001">
    <property type="protein sequence ID" value="TWU14703.1"/>
    <property type="molecule type" value="Genomic_DNA"/>
</dbReference>
<feature type="domain" description="DUF1990" evidence="1">
    <location>
        <begin position="55"/>
        <end position="185"/>
    </location>
</feature>
<protein>
    <recommendedName>
        <fullName evidence="1">DUF1990 domain-containing protein</fullName>
    </recommendedName>
</protein>
<sequence length="211" mass="23542">MQILFRPLSGKPDLAPWLKRETWEATRPREERLVRENAFTGSVGREPSGEPIPAGLHRALAEVVFSYRAFPESLVTPNLLRSPLDSGDTVGTQYHLFPGIDLFFASRVLETFDAPQDGIWRTGFTYTTIVEHPVMGSETFSVEKNLATGDITVALRSWSQPITRLARCFAIPCRILQARAGRAAVERLRKLAEEFRGSPNDASTIRLGTQS</sequence>
<dbReference type="Proteomes" id="UP000320735">
    <property type="component" value="Unassembled WGS sequence"/>
</dbReference>
<organism evidence="2 3">
    <name type="scientific">Symmachiella macrocystis</name>
    <dbReference type="NCBI Taxonomy" id="2527985"/>
    <lineage>
        <taxon>Bacteria</taxon>
        <taxon>Pseudomonadati</taxon>
        <taxon>Planctomycetota</taxon>
        <taxon>Planctomycetia</taxon>
        <taxon>Planctomycetales</taxon>
        <taxon>Planctomycetaceae</taxon>
        <taxon>Symmachiella</taxon>
    </lineage>
</organism>
<reference evidence="2 3" key="1">
    <citation type="submission" date="2019-02" db="EMBL/GenBank/DDBJ databases">
        <title>Deep-cultivation of Planctomycetes and their phenomic and genomic characterization uncovers novel biology.</title>
        <authorList>
            <person name="Wiegand S."/>
            <person name="Jogler M."/>
            <person name="Boedeker C."/>
            <person name="Pinto D."/>
            <person name="Vollmers J."/>
            <person name="Rivas-Marin E."/>
            <person name="Kohn T."/>
            <person name="Peeters S.H."/>
            <person name="Heuer A."/>
            <person name="Rast P."/>
            <person name="Oberbeckmann S."/>
            <person name="Bunk B."/>
            <person name="Jeske O."/>
            <person name="Meyerdierks A."/>
            <person name="Storesund J.E."/>
            <person name="Kallscheuer N."/>
            <person name="Luecker S."/>
            <person name="Lage O.M."/>
            <person name="Pohl T."/>
            <person name="Merkel B.J."/>
            <person name="Hornburger P."/>
            <person name="Mueller R.-W."/>
            <person name="Bruemmer F."/>
            <person name="Labrenz M."/>
            <person name="Spormann A.M."/>
            <person name="Op Den Camp H."/>
            <person name="Overmann J."/>
            <person name="Amann R."/>
            <person name="Jetten M.S.M."/>
            <person name="Mascher T."/>
            <person name="Medema M.H."/>
            <person name="Devos D.P."/>
            <person name="Kaster A.-K."/>
            <person name="Ovreas L."/>
            <person name="Rohde M."/>
            <person name="Galperin M.Y."/>
            <person name="Jogler C."/>
        </authorList>
    </citation>
    <scope>NUCLEOTIDE SEQUENCE [LARGE SCALE GENOMIC DNA]</scope>
    <source>
        <strain evidence="2 3">CA54</strain>
    </source>
</reference>
<evidence type="ECO:0000313" key="3">
    <source>
        <dbReference type="Proteomes" id="UP000320735"/>
    </source>
</evidence>
<evidence type="ECO:0000259" key="1">
    <source>
        <dbReference type="Pfam" id="PF09348"/>
    </source>
</evidence>
<proteinExistence type="predicted"/>
<dbReference type="RefSeq" id="WP_146371978.1">
    <property type="nucleotide sequence ID" value="NZ_SJPP01000001.1"/>
</dbReference>
<comment type="caution">
    <text evidence="2">The sequence shown here is derived from an EMBL/GenBank/DDBJ whole genome shotgun (WGS) entry which is preliminary data.</text>
</comment>
<dbReference type="Pfam" id="PF09348">
    <property type="entry name" value="DUF1990"/>
    <property type="match status" value="1"/>
</dbReference>
<dbReference type="OrthoDB" id="120660at2"/>
<accession>A0A5C6BR48</accession>